<protein>
    <submittedName>
        <fullName evidence="1">Uncharacterized protein</fullName>
    </submittedName>
</protein>
<organism evidence="1 2">
    <name type="scientific">Pyrococcus kukulkanii</name>
    <dbReference type="NCBI Taxonomy" id="1609559"/>
    <lineage>
        <taxon>Archaea</taxon>
        <taxon>Methanobacteriati</taxon>
        <taxon>Methanobacteriota</taxon>
        <taxon>Thermococci</taxon>
        <taxon>Thermococcales</taxon>
        <taxon>Thermococcaceae</taxon>
        <taxon>Pyrococcus</taxon>
    </lineage>
</organism>
<reference evidence="1 2" key="2">
    <citation type="journal article" date="2016" name="Int. J. Syst. Evol. Microbiol.">
        <title>Pyrococcus kukulkanii sp. nov., a hyperthermophilic, piezophilic archaeon isolated from a deep-sea hydrothermal vent.</title>
        <authorList>
            <person name="Callac N."/>
            <person name="Oger P."/>
            <person name="Lesongeur F."/>
            <person name="Rattray J.E."/>
            <person name="Vannier P."/>
            <person name="Michoud G."/>
            <person name="Beauverger M."/>
            <person name="Gayet N."/>
            <person name="Rouxel O."/>
            <person name="Jebbar M."/>
            <person name="Godfroy A."/>
        </authorList>
    </citation>
    <scope>NUCLEOTIDE SEQUENCE [LARGE SCALE GENOMIC DNA]</scope>
    <source>
        <strain evidence="1 2">NCB100</strain>
    </source>
</reference>
<accession>A0A127B890</accession>
<sequence length="393" mass="46038">MMLEFSEDRELTLEERQKIRDTLEVYLENVSYSYLVRLYKTKLGHLPRDQRSSKILIKNLLKSLESPDISWRTFEINEIINRVKIEREIKKPRTVNILRVNLAKSGKIDLNQIKMAIEENLYSMEDANSLPGFEIVEFSKDNRTDGNRYLEFRYWYLKSKKILTEAFDIQEISYRMYIPIKIKVINRSPNVLVYIYSRTAADVELAKRILREILGIQLADTGLKNKPPKEANDIFNKFLLELEQIIESARNTNLNESSVPPLWIEDVYISTKLATRFLKDQEGNIIKDANGNPINLYANTKRISVKGRNADLYSYPVVKQYMDDGGKVIGVRGEFEYVEHEYKFSAGYTEGLKTVNHVKFSIKPKGRVPPTTEEFREVREMLRKLVEKHFVFV</sequence>
<dbReference type="Proteomes" id="UP000070587">
    <property type="component" value="Chromosome"/>
</dbReference>
<gene>
    <name evidence="1" type="ORF">TQ32_02615</name>
</gene>
<dbReference type="AlphaFoldDB" id="A0A127B890"/>
<dbReference type="EMBL" id="CP010835">
    <property type="protein sequence ID" value="AMM53504.1"/>
    <property type="molecule type" value="Genomic_DNA"/>
</dbReference>
<name>A0A127B890_9EURY</name>
<evidence type="ECO:0000313" key="1">
    <source>
        <dbReference type="EMBL" id="AMM53504.1"/>
    </source>
</evidence>
<proteinExistence type="predicted"/>
<dbReference type="PATRIC" id="fig|1609559.3.peg.533"/>
<dbReference type="KEGG" id="pyc:TQ32_02615"/>
<evidence type="ECO:0000313" key="2">
    <source>
        <dbReference type="Proteomes" id="UP000070587"/>
    </source>
</evidence>
<reference evidence="2" key="1">
    <citation type="submission" date="2015-02" db="EMBL/GenBank/DDBJ databases">
        <title>Pyrococcus kukulkanii sp. nov., a novel hyperthermophilic archaeon isolated from a deep-sea hydrothermal vent at the Guaymas Basin.</title>
        <authorList>
            <person name="Oger P.M."/>
            <person name="Callac N."/>
            <person name="Jebbar M."/>
            <person name="Godfroy A."/>
        </authorList>
    </citation>
    <scope>NUCLEOTIDE SEQUENCE [LARGE SCALE GENOMIC DNA]</scope>
    <source>
        <strain evidence="2">NCB100</strain>
    </source>
</reference>